<dbReference type="InterPro" id="IPR031926">
    <property type="entry name" value="TMEM135_N"/>
</dbReference>
<evidence type="ECO:0000313" key="8">
    <source>
        <dbReference type="EMBL" id="JAR89026.1"/>
    </source>
</evidence>
<feature type="transmembrane region" description="Helical" evidence="6">
    <location>
        <begin position="20"/>
        <end position="44"/>
    </location>
</feature>
<protein>
    <recommendedName>
        <fullName evidence="7">Transmembrane protein 135 N-terminal domain-containing protein</fullName>
    </recommendedName>
</protein>
<keyword evidence="3 6" id="KW-0812">Transmembrane</keyword>
<feature type="domain" description="Transmembrane protein 135 N-terminal" evidence="7">
    <location>
        <begin position="2"/>
        <end position="68"/>
    </location>
</feature>
<keyword evidence="4 6" id="KW-1133">Transmembrane helix</keyword>
<name>A0A147BE38_IXORI</name>
<evidence type="ECO:0000256" key="5">
    <source>
        <dbReference type="ARBA" id="ARBA00023136"/>
    </source>
</evidence>
<comment type="subcellular location">
    <subcellularLocation>
        <location evidence="1">Endomembrane system</location>
        <topology evidence="1">Multi-pass membrane protein</topology>
    </subcellularLocation>
</comment>
<organism evidence="8">
    <name type="scientific">Ixodes ricinus</name>
    <name type="common">Common tick</name>
    <name type="synonym">Acarus ricinus</name>
    <dbReference type="NCBI Taxonomy" id="34613"/>
    <lineage>
        <taxon>Eukaryota</taxon>
        <taxon>Metazoa</taxon>
        <taxon>Ecdysozoa</taxon>
        <taxon>Arthropoda</taxon>
        <taxon>Chelicerata</taxon>
        <taxon>Arachnida</taxon>
        <taxon>Acari</taxon>
        <taxon>Parasitiformes</taxon>
        <taxon>Ixodida</taxon>
        <taxon>Ixodoidea</taxon>
        <taxon>Ixodidae</taxon>
        <taxon>Ixodinae</taxon>
        <taxon>Ixodes</taxon>
    </lineage>
</organism>
<dbReference type="AlphaFoldDB" id="A0A147BE38"/>
<dbReference type="InterPro" id="IPR026749">
    <property type="entry name" value="Tmem135"/>
</dbReference>
<comment type="similarity">
    <text evidence="2">Belongs to the TMEM135 family.</text>
</comment>
<dbReference type="PANTHER" id="PTHR12459">
    <property type="entry name" value="TRANSMEMBRANE PROTEIN 135-RELATED"/>
    <property type="match status" value="1"/>
</dbReference>
<reference evidence="8" key="1">
    <citation type="journal article" date="2018" name="PLoS Negl. Trop. Dis.">
        <title>Sialome diversity of ticks revealed by RNAseq of single tick salivary glands.</title>
        <authorList>
            <person name="Perner J."/>
            <person name="Kropackova S."/>
            <person name="Kopacek P."/>
            <person name="Ribeiro J.M."/>
        </authorList>
    </citation>
    <scope>NUCLEOTIDE SEQUENCE</scope>
    <source>
        <strain evidence="8">Siblings of single egg batch collected in Ceske Budejovice</strain>
        <tissue evidence="8">Salivary glands</tissue>
    </source>
</reference>
<evidence type="ECO:0000256" key="1">
    <source>
        <dbReference type="ARBA" id="ARBA00004127"/>
    </source>
</evidence>
<keyword evidence="5 6" id="KW-0472">Membrane</keyword>
<evidence type="ECO:0000256" key="6">
    <source>
        <dbReference type="SAM" id="Phobius"/>
    </source>
</evidence>
<dbReference type="GO" id="GO:0012505">
    <property type="term" value="C:endomembrane system"/>
    <property type="evidence" value="ECO:0007669"/>
    <property type="project" value="UniProtKB-SubCell"/>
</dbReference>
<evidence type="ECO:0000256" key="2">
    <source>
        <dbReference type="ARBA" id="ARBA00008924"/>
    </source>
</evidence>
<evidence type="ECO:0000256" key="3">
    <source>
        <dbReference type="ARBA" id="ARBA00022692"/>
    </source>
</evidence>
<evidence type="ECO:0000256" key="4">
    <source>
        <dbReference type="ARBA" id="ARBA00022989"/>
    </source>
</evidence>
<dbReference type="Pfam" id="PF15982">
    <property type="entry name" value="TMEM135_C_rich"/>
    <property type="match status" value="1"/>
</dbReference>
<dbReference type="EMBL" id="GEGO01006378">
    <property type="protein sequence ID" value="JAR89026.1"/>
    <property type="molecule type" value="Transcribed_RNA"/>
</dbReference>
<evidence type="ECO:0000259" key="7">
    <source>
        <dbReference type="Pfam" id="PF15982"/>
    </source>
</evidence>
<proteinExistence type="inferred from homology"/>
<sequence>MFISQNFFLYLVFGCISSQLLGRLCILPATFLSGFFSAACAILIERPRRRAMLAGYMLNLTTDILYRMLRSRGVVRDVQHGEVVVFALSLGAYIYYARKHGYFEDPVTFVIRHLFGAEELHGTESKKTKHASVLVNGGCQDNGIEDGKDPRCNEASPVNGTARVNGSGIVDGFETRSSKETSHAKRIVHVDGKRDVNANEKSFTNEQLPTSSSQRCLAVRVLTSRHLSCQHPFGCLAQFCRNMAKFASLGWAVGFGISLLGDLKRLPGRRRPFLAHVLGSSSLRSACFLGGLTGIYKLLSCSLRWASNGQRDWHGLVAGSAAGLAAVAAPNSNASLYLLWKLIELAYLKSADENLVPKFNNAPVFLYSLCTGIMLYAAILEPHNLRPQYLKFLDDICGNLLSKMNRAPLDILGFQSSSAFPEFFPVNLDPKHVSKGYLQNVLIWS</sequence>
<accession>A0A147BE38</accession>
<dbReference type="PANTHER" id="PTHR12459:SF15">
    <property type="entry name" value="TRANSMEMBRANE PROTEIN 135"/>
    <property type="match status" value="1"/>
</dbReference>